<keyword evidence="4 8" id="KW-1133">Transmembrane helix</keyword>
<dbReference type="InterPro" id="IPR018617">
    <property type="entry name" value="Ima1_N"/>
</dbReference>
<dbReference type="EMBL" id="CAKXAJ010024893">
    <property type="protein sequence ID" value="CAH2232360.1"/>
    <property type="molecule type" value="Genomic_DNA"/>
</dbReference>
<dbReference type="PANTHER" id="PTHR28646">
    <property type="entry name" value="TRANSMEMBRANE PROTEIN 201"/>
    <property type="match status" value="1"/>
</dbReference>
<evidence type="ECO:0000256" key="1">
    <source>
        <dbReference type="ARBA" id="ARBA00004473"/>
    </source>
</evidence>
<keyword evidence="3 8" id="KW-0812">Transmembrane</keyword>
<dbReference type="GO" id="GO:0051015">
    <property type="term" value="F:actin filament binding"/>
    <property type="evidence" value="ECO:0007669"/>
    <property type="project" value="TreeGrafter"/>
</dbReference>
<evidence type="ECO:0000256" key="8">
    <source>
        <dbReference type="SAM" id="Phobius"/>
    </source>
</evidence>
<evidence type="ECO:0000313" key="10">
    <source>
        <dbReference type="EMBL" id="CAH2232360.1"/>
    </source>
</evidence>
<keyword evidence="6" id="KW-0539">Nucleus</keyword>
<comment type="subcellular location">
    <subcellularLocation>
        <location evidence="1">Nucleus inner membrane</location>
        <topology evidence="1">Multi-pass membrane protein</topology>
    </subcellularLocation>
</comment>
<dbReference type="GO" id="GO:0005637">
    <property type="term" value="C:nuclear inner membrane"/>
    <property type="evidence" value="ECO:0007669"/>
    <property type="project" value="UniProtKB-SubCell"/>
</dbReference>
<dbReference type="AlphaFoldDB" id="A0A8S4R6T4"/>
<evidence type="ECO:0000256" key="3">
    <source>
        <dbReference type="ARBA" id="ARBA00022692"/>
    </source>
</evidence>
<feature type="compositionally biased region" description="Low complexity" evidence="7">
    <location>
        <begin position="554"/>
        <end position="569"/>
    </location>
</feature>
<comment type="caution">
    <text evidence="10">The sequence shown here is derived from an EMBL/GenBank/DDBJ whole genome shotgun (WGS) entry which is preliminary data.</text>
</comment>
<reference evidence="10" key="1">
    <citation type="submission" date="2022-03" db="EMBL/GenBank/DDBJ databases">
        <authorList>
            <person name="Lindestad O."/>
        </authorList>
    </citation>
    <scope>NUCLEOTIDE SEQUENCE</scope>
</reference>
<dbReference type="GO" id="GO:0030473">
    <property type="term" value="P:nuclear migration along microtubule"/>
    <property type="evidence" value="ECO:0007669"/>
    <property type="project" value="TreeGrafter"/>
</dbReference>
<keyword evidence="5 8" id="KW-0472">Membrane</keyword>
<comment type="similarity">
    <text evidence="2">Belongs to the TMEM201 family.</text>
</comment>
<dbReference type="Pfam" id="PF09779">
    <property type="entry name" value="Ima1_N"/>
    <property type="match status" value="1"/>
</dbReference>
<dbReference type="GO" id="GO:0005521">
    <property type="term" value="F:lamin binding"/>
    <property type="evidence" value="ECO:0007669"/>
    <property type="project" value="TreeGrafter"/>
</dbReference>
<dbReference type="PANTHER" id="PTHR28646:SF1">
    <property type="entry name" value="TRANSMEMBRANE PROTEIN 201"/>
    <property type="match status" value="1"/>
</dbReference>
<dbReference type="OrthoDB" id="5966927at2759"/>
<evidence type="ECO:0000256" key="2">
    <source>
        <dbReference type="ARBA" id="ARBA00007600"/>
    </source>
</evidence>
<feature type="domain" description="Ima1 N-terminal" evidence="9">
    <location>
        <begin position="38"/>
        <end position="151"/>
    </location>
</feature>
<feature type="compositionally biased region" description="Polar residues" evidence="7">
    <location>
        <begin position="570"/>
        <end position="580"/>
    </location>
</feature>
<proteinExistence type="inferred from homology"/>
<evidence type="ECO:0000256" key="5">
    <source>
        <dbReference type="ARBA" id="ARBA00023136"/>
    </source>
</evidence>
<evidence type="ECO:0000256" key="6">
    <source>
        <dbReference type="ARBA" id="ARBA00023242"/>
    </source>
</evidence>
<dbReference type="Proteomes" id="UP000838756">
    <property type="component" value="Unassembled WGS sequence"/>
</dbReference>
<accession>A0A8S4R6T4</accession>
<evidence type="ECO:0000313" key="11">
    <source>
        <dbReference type="Proteomes" id="UP000838756"/>
    </source>
</evidence>
<keyword evidence="11" id="KW-1185">Reference proteome</keyword>
<evidence type="ECO:0000256" key="4">
    <source>
        <dbReference type="ARBA" id="ARBA00022989"/>
    </source>
</evidence>
<dbReference type="InterPro" id="IPR040041">
    <property type="entry name" value="TMEM201"/>
</dbReference>
<sequence>MKLPYLMESTLITIPAILCTLLLWRLISNLRSSLPWRVNCWFCNSNIWAKYIDRNCWTCPKCDQYNGFTKDGDYNKAICTTTEQVSKSPKLFHRTPPKNGLCKMCNINQQLKVTQLANFVPMNEKKYDEEINSYRMQLEKAYKLCSPCKKTLQKKLHKEKESLLGSRLLETRASDKRDQRIKKQSEIMKNIINTTSRLIAIILLVLVATECHENALKHKNLSHTIHYVKEIIWSLVERVFSIIKMKMLLTFPSLADQHIDIYNIDLFTSFIGPNDLMQKALGGFVCFIQIIGHFWNINKAQYCIVIDLFWSVFVLTSLVQDYVTADPLIMSLLKLFSTLAVLHVYRHLNDRTAKYVTRKNNTPKTSKNFASVTPKKLIDEEDNISLDTDDDVSLSKFGLHNFTDSSNETASLINHSLINGRSFTPRNESLWGKPKLNSTFSINSVTSSPKSLSESVFIKPSFNNYQKIDDSDSDLDESISSLCISSPKKRSSKINPVFALRKFTASPNFVVPTPLNRSRPVISPSKLGHSTSWVAGGYWGNDGERPMIFNVNGSRSSSQSSGFESQASSLNQRNVFSQPSSREESDCGEPDKHLLFDRFQNCNMNNYNQNTQVFAPISSPVFPQMQYNSHVQLPQPRLAQQTFVSQNVYAHQQFAPNSIFKAPGGSRLIKLPQDNFMSR</sequence>
<feature type="transmembrane region" description="Helical" evidence="8">
    <location>
        <begin position="6"/>
        <end position="27"/>
    </location>
</feature>
<feature type="region of interest" description="Disordered" evidence="7">
    <location>
        <begin position="550"/>
        <end position="589"/>
    </location>
</feature>
<organism evidence="10 11">
    <name type="scientific">Pararge aegeria aegeria</name>
    <dbReference type="NCBI Taxonomy" id="348720"/>
    <lineage>
        <taxon>Eukaryota</taxon>
        <taxon>Metazoa</taxon>
        <taxon>Ecdysozoa</taxon>
        <taxon>Arthropoda</taxon>
        <taxon>Hexapoda</taxon>
        <taxon>Insecta</taxon>
        <taxon>Pterygota</taxon>
        <taxon>Neoptera</taxon>
        <taxon>Endopterygota</taxon>
        <taxon>Lepidoptera</taxon>
        <taxon>Glossata</taxon>
        <taxon>Ditrysia</taxon>
        <taxon>Papilionoidea</taxon>
        <taxon>Nymphalidae</taxon>
        <taxon>Satyrinae</taxon>
        <taxon>Satyrini</taxon>
        <taxon>Parargina</taxon>
        <taxon>Pararge</taxon>
    </lineage>
</organism>
<protein>
    <submittedName>
        <fullName evidence="10">Jg19163 protein</fullName>
    </submittedName>
</protein>
<name>A0A8S4R6T4_9NEOP</name>
<gene>
    <name evidence="10" type="primary">jg19163</name>
    <name evidence="10" type="ORF">PAEG_LOCUS10628</name>
</gene>
<evidence type="ECO:0000259" key="9">
    <source>
        <dbReference type="Pfam" id="PF09779"/>
    </source>
</evidence>
<evidence type="ECO:0000256" key="7">
    <source>
        <dbReference type="SAM" id="MobiDB-lite"/>
    </source>
</evidence>